<sequence length="97" mass="10717">MSTPPVTPMTRQAAPTMSRQATPPMVFMSTPYAHSFSAFYLGSPSTQPPAQLRSSTRTKRKVTTNRIPVGPRDHVMAHGLRERTIMQGIDIYANEAT</sequence>
<proteinExistence type="predicted"/>
<dbReference type="Proteomes" id="UP001396334">
    <property type="component" value="Unassembled WGS sequence"/>
</dbReference>
<gene>
    <name evidence="2" type="ORF">V6N11_069692</name>
</gene>
<feature type="region of interest" description="Disordered" evidence="1">
    <location>
        <begin position="1"/>
        <end position="22"/>
    </location>
</feature>
<evidence type="ECO:0000256" key="1">
    <source>
        <dbReference type="SAM" id="MobiDB-lite"/>
    </source>
</evidence>
<keyword evidence="3" id="KW-1185">Reference proteome</keyword>
<protein>
    <submittedName>
        <fullName evidence="2">Uncharacterized protein</fullName>
    </submittedName>
</protein>
<dbReference type="EMBL" id="JBBPBN010000046">
    <property type="protein sequence ID" value="KAK8995250.1"/>
    <property type="molecule type" value="Genomic_DNA"/>
</dbReference>
<feature type="compositionally biased region" description="Polar residues" evidence="1">
    <location>
        <begin position="1"/>
        <end position="21"/>
    </location>
</feature>
<organism evidence="2 3">
    <name type="scientific">Hibiscus sabdariffa</name>
    <name type="common">roselle</name>
    <dbReference type="NCBI Taxonomy" id="183260"/>
    <lineage>
        <taxon>Eukaryota</taxon>
        <taxon>Viridiplantae</taxon>
        <taxon>Streptophyta</taxon>
        <taxon>Embryophyta</taxon>
        <taxon>Tracheophyta</taxon>
        <taxon>Spermatophyta</taxon>
        <taxon>Magnoliopsida</taxon>
        <taxon>eudicotyledons</taxon>
        <taxon>Gunneridae</taxon>
        <taxon>Pentapetalae</taxon>
        <taxon>rosids</taxon>
        <taxon>malvids</taxon>
        <taxon>Malvales</taxon>
        <taxon>Malvaceae</taxon>
        <taxon>Malvoideae</taxon>
        <taxon>Hibiscus</taxon>
    </lineage>
</organism>
<evidence type="ECO:0000313" key="2">
    <source>
        <dbReference type="EMBL" id="KAK8995250.1"/>
    </source>
</evidence>
<reference evidence="2 3" key="1">
    <citation type="journal article" date="2024" name="G3 (Bethesda)">
        <title>Genome assembly of Hibiscus sabdariffa L. provides insights into metabolisms of medicinal natural products.</title>
        <authorList>
            <person name="Kim T."/>
        </authorList>
    </citation>
    <scope>NUCLEOTIDE SEQUENCE [LARGE SCALE GENOMIC DNA]</scope>
    <source>
        <strain evidence="2">TK-2024</strain>
        <tissue evidence="2">Old leaves</tissue>
    </source>
</reference>
<accession>A0ABR2Q481</accession>
<evidence type="ECO:0000313" key="3">
    <source>
        <dbReference type="Proteomes" id="UP001396334"/>
    </source>
</evidence>
<name>A0ABR2Q481_9ROSI</name>
<comment type="caution">
    <text evidence="2">The sequence shown here is derived from an EMBL/GenBank/DDBJ whole genome shotgun (WGS) entry which is preliminary data.</text>
</comment>